<dbReference type="CTD" id="41161"/>
<organism evidence="11 12">
    <name type="scientific">Frankliniella occidentalis</name>
    <name type="common">Western flower thrips</name>
    <name type="synonym">Euthrips occidentalis</name>
    <dbReference type="NCBI Taxonomy" id="133901"/>
    <lineage>
        <taxon>Eukaryota</taxon>
        <taxon>Metazoa</taxon>
        <taxon>Ecdysozoa</taxon>
        <taxon>Arthropoda</taxon>
        <taxon>Hexapoda</taxon>
        <taxon>Insecta</taxon>
        <taxon>Pterygota</taxon>
        <taxon>Neoptera</taxon>
        <taxon>Paraneoptera</taxon>
        <taxon>Thysanoptera</taxon>
        <taxon>Terebrantia</taxon>
        <taxon>Thripoidea</taxon>
        <taxon>Thripidae</taxon>
        <taxon>Frankliniella</taxon>
    </lineage>
</organism>
<dbReference type="Gene3D" id="1.25.40.10">
    <property type="entry name" value="Tetratricopeptide repeat domain"/>
    <property type="match status" value="1"/>
</dbReference>
<dbReference type="GeneID" id="113211834"/>
<keyword evidence="5" id="KW-0256">Endoplasmic reticulum</keyword>
<dbReference type="PROSITE" id="PS50076">
    <property type="entry name" value="DNAJ_2"/>
    <property type="match status" value="1"/>
</dbReference>
<dbReference type="RefSeq" id="XP_026286130.1">
    <property type="nucleotide sequence ID" value="XM_026430345.2"/>
</dbReference>
<feature type="repeat" description="TPR" evidence="6">
    <location>
        <begin position="80"/>
        <end position="113"/>
    </location>
</feature>
<sequence length="503" mass="58144">MTVVFSHFINMDRCCRLARRGHIAWVVLLMLDILCDVSDCATQAEINKHLEMGREFLSRGQYQDALSHYHAAIEGDNTNAVTYFSRGTVYLALGKANLALTDFDKVLELKPDFVAARVQRGHILLKQARLEEAGQELERVWQWDPHNQDAAHYRNMIDPARDDIALAQAYMRGHDYQAAVDLISKILEVCPWSSMLRELRAEAHSALGDNMAAISDIRSTTRLLSDNTAGFYKLSLLHYKLGQAPESLKEIRECLKLDPEHKDCFPHYKKVKKVEKQLTDAQEALQSQDYRRCVDLANKVLISEPQVANIRFQAYDKLCQCYQKDDKVSESLRSCQEALAIQMDPRILCDRAEVYIASSMFDEAIRDYHKALEIEEDYQRAKEGIQRAQKLQKQAERRDYYKILGVSRNAGKQEIVKAYRKMAQKWHPDNFQSNESEKKIAEKKFIDIAAAKEVLTDPEKRQKYDNGEDPLDPESGHHQGFNPFQQFHQFHHGSPFQFKFHFN</sequence>
<dbReference type="PROSITE" id="PS50005">
    <property type="entry name" value="TPR"/>
    <property type="match status" value="4"/>
</dbReference>
<dbReference type="InterPro" id="IPR051727">
    <property type="entry name" value="DnaJ_C3_Co-chaperones"/>
</dbReference>
<gene>
    <name evidence="12" type="primary">LOC113211834</name>
</gene>
<evidence type="ECO:0000313" key="12">
    <source>
        <dbReference type="RefSeq" id="XP_026286130.1"/>
    </source>
</evidence>
<dbReference type="GO" id="GO:0051787">
    <property type="term" value="F:misfolded protein binding"/>
    <property type="evidence" value="ECO:0007669"/>
    <property type="project" value="TreeGrafter"/>
</dbReference>
<dbReference type="GO" id="GO:0005788">
    <property type="term" value="C:endoplasmic reticulum lumen"/>
    <property type="evidence" value="ECO:0007669"/>
    <property type="project" value="UniProtKB-SubCell"/>
</dbReference>
<dbReference type="AlphaFoldDB" id="A0A6J1T3D8"/>
<dbReference type="FunFam" id="1.25.40.10:FF:000224">
    <property type="entry name" value="DnaJ and TPR domain protein"/>
    <property type="match status" value="1"/>
</dbReference>
<feature type="coiled-coil region" evidence="7">
    <location>
        <begin position="371"/>
        <end position="398"/>
    </location>
</feature>
<dbReference type="Gene3D" id="1.10.287.110">
    <property type="entry name" value="DnaJ domain"/>
    <property type="match status" value="1"/>
</dbReference>
<dbReference type="OrthoDB" id="1726119at2759"/>
<feature type="repeat" description="TPR" evidence="6">
    <location>
        <begin position="228"/>
        <end position="261"/>
    </location>
</feature>
<keyword evidence="2 9" id="KW-0732">Signal</keyword>
<dbReference type="Proteomes" id="UP000504606">
    <property type="component" value="Unplaced"/>
</dbReference>
<dbReference type="GO" id="GO:0034975">
    <property type="term" value="P:protein folding in endoplasmic reticulum"/>
    <property type="evidence" value="ECO:0007669"/>
    <property type="project" value="TreeGrafter"/>
</dbReference>
<dbReference type="InterPro" id="IPR001623">
    <property type="entry name" value="DnaJ_domain"/>
</dbReference>
<evidence type="ECO:0000256" key="4">
    <source>
        <dbReference type="ARBA" id="ARBA00022803"/>
    </source>
</evidence>
<keyword evidence="4 6" id="KW-0802">TPR repeat</keyword>
<feature type="repeat" description="TPR" evidence="6">
    <location>
        <begin position="345"/>
        <end position="378"/>
    </location>
</feature>
<evidence type="ECO:0000259" key="10">
    <source>
        <dbReference type="PROSITE" id="PS50076"/>
    </source>
</evidence>
<accession>A0A6J1T3D8</accession>
<feature type="domain" description="J" evidence="10">
    <location>
        <begin position="399"/>
        <end position="468"/>
    </location>
</feature>
<dbReference type="PANTHER" id="PTHR44140:SF2">
    <property type="entry name" value="LD25575P"/>
    <property type="match status" value="1"/>
</dbReference>
<dbReference type="Pfam" id="PF13181">
    <property type="entry name" value="TPR_8"/>
    <property type="match status" value="2"/>
</dbReference>
<feature type="region of interest" description="Disordered" evidence="8">
    <location>
        <begin position="456"/>
        <end position="479"/>
    </location>
</feature>
<dbReference type="InterPro" id="IPR019734">
    <property type="entry name" value="TPR_rpt"/>
</dbReference>
<dbReference type="KEGG" id="foc:113211834"/>
<dbReference type="GO" id="GO:0051087">
    <property type="term" value="F:protein-folding chaperone binding"/>
    <property type="evidence" value="ECO:0007669"/>
    <property type="project" value="TreeGrafter"/>
</dbReference>
<dbReference type="CDD" id="cd06257">
    <property type="entry name" value="DnaJ"/>
    <property type="match status" value="1"/>
</dbReference>
<dbReference type="Pfam" id="PF00226">
    <property type="entry name" value="DnaJ"/>
    <property type="match status" value="1"/>
</dbReference>
<dbReference type="SUPFAM" id="SSF48452">
    <property type="entry name" value="TPR-like"/>
    <property type="match status" value="1"/>
</dbReference>
<evidence type="ECO:0000256" key="2">
    <source>
        <dbReference type="ARBA" id="ARBA00022729"/>
    </source>
</evidence>
<evidence type="ECO:0000256" key="6">
    <source>
        <dbReference type="PROSITE-ProRule" id="PRU00339"/>
    </source>
</evidence>
<dbReference type="InterPro" id="IPR036869">
    <property type="entry name" value="J_dom_sf"/>
</dbReference>
<keyword evidence="11" id="KW-1185">Reference proteome</keyword>
<dbReference type="SMART" id="SM00028">
    <property type="entry name" value="TPR"/>
    <property type="match status" value="7"/>
</dbReference>
<dbReference type="SMART" id="SM00271">
    <property type="entry name" value="DnaJ"/>
    <property type="match status" value="1"/>
</dbReference>
<proteinExistence type="predicted"/>
<dbReference type="FunFam" id="1.10.287.110:FF:000015">
    <property type="entry name" value="dnaJ homolog subfamily C member 3"/>
    <property type="match status" value="1"/>
</dbReference>
<evidence type="ECO:0000256" key="1">
    <source>
        <dbReference type="ARBA" id="ARBA00004319"/>
    </source>
</evidence>
<dbReference type="Pfam" id="PF13414">
    <property type="entry name" value="TPR_11"/>
    <property type="match status" value="1"/>
</dbReference>
<dbReference type="InterPro" id="IPR011990">
    <property type="entry name" value="TPR-like_helical_dom_sf"/>
</dbReference>
<feature type="chain" id="PRO_5026685021" evidence="9">
    <location>
        <begin position="41"/>
        <end position="503"/>
    </location>
</feature>
<keyword evidence="3" id="KW-0677">Repeat</keyword>
<protein>
    <submittedName>
        <fullName evidence="12">DnaJ homolog subfamily C member 3</fullName>
    </submittedName>
</protein>
<evidence type="ECO:0000256" key="9">
    <source>
        <dbReference type="SAM" id="SignalP"/>
    </source>
</evidence>
<keyword evidence="7" id="KW-0175">Coiled coil</keyword>
<evidence type="ECO:0000256" key="3">
    <source>
        <dbReference type="ARBA" id="ARBA00022737"/>
    </source>
</evidence>
<evidence type="ECO:0000256" key="8">
    <source>
        <dbReference type="SAM" id="MobiDB-lite"/>
    </source>
</evidence>
<reference evidence="12" key="1">
    <citation type="submission" date="2025-08" db="UniProtKB">
        <authorList>
            <consortium name="RefSeq"/>
        </authorList>
    </citation>
    <scope>IDENTIFICATION</scope>
    <source>
        <tissue evidence="12">Whole organism</tissue>
    </source>
</reference>
<feature type="repeat" description="TPR" evidence="6">
    <location>
        <begin position="46"/>
        <end position="79"/>
    </location>
</feature>
<feature type="signal peptide" evidence="9">
    <location>
        <begin position="1"/>
        <end position="40"/>
    </location>
</feature>
<evidence type="ECO:0000256" key="5">
    <source>
        <dbReference type="ARBA" id="ARBA00022824"/>
    </source>
</evidence>
<dbReference type="PANTHER" id="PTHR44140">
    <property type="entry name" value="LD25575P"/>
    <property type="match status" value="1"/>
</dbReference>
<feature type="compositionally biased region" description="Basic and acidic residues" evidence="8">
    <location>
        <begin position="456"/>
        <end position="466"/>
    </location>
</feature>
<comment type="subcellular location">
    <subcellularLocation>
        <location evidence="1">Endoplasmic reticulum lumen</location>
    </subcellularLocation>
</comment>
<evidence type="ECO:0000313" key="11">
    <source>
        <dbReference type="Proteomes" id="UP000504606"/>
    </source>
</evidence>
<evidence type="ECO:0000256" key="7">
    <source>
        <dbReference type="SAM" id="Coils"/>
    </source>
</evidence>
<dbReference type="SUPFAM" id="SSF46565">
    <property type="entry name" value="Chaperone J-domain"/>
    <property type="match status" value="1"/>
</dbReference>
<dbReference type="PRINTS" id="PR00625">
    <property type="entry name" value="JDOMAIN"/>
</dbReference>
<dbReference type="PROSITE" id="PS50293">
    <property type="entry name" value="TPR_REGION"/>
    <property type="match status" value="1"/>
</dbReference>
<name>A0A6J1T3D8_FRAOC</name>